<feature type="domain" description="Peptidase S8/S53" evidence="14">
    <location>
        <begin position="90"/>
        <end position="321"/>
    </location>
</feature>
<keyword evidence="16" id="KW-1185">Reference proteome</keyword>
<evidence type="ECO:0000256" key="3">
    <source>
        <dbReference type="ARBA" id="ARBA00022475"/>
    </source>
</evidence>
<evidence type="ECO:0000256" key="7">
    <source>
        <dbReference type="ARBA" id="ARBA00022825"/>
    </source>
</evidence>
<evidence type="ECO:0000256" key="2">
    <source>
        <dbReference type="ARBA" id="ARBA00011073"/>
    </source>
</evidence>
<dbReference type="PANTHER" id="PTHR43806">
    <property type="entry name" value="PEPTIDASE S8"/>
    <property type="match status" value="1"/>
</dbReference>
<evidence type="ECO:0000256" key="4">
    <source>
        <dbReference type="ARBA" id="ARBA00022670"/>
    </source>
</evidence>
<reference evidence="15 16" key="1">
    <citation type="submission" date="2024-10" db="EMBL/GenBank/DDBJ databases">
        <title>The Natural Products Discovery Center: Release of the First 8490 Sequenced Strains for Exploring Actinobacteria Biosynthetic Diversity.</title>
        <authorList>
            <person name="Kalkreuter E."/>
            <person name="Kautsar S.A."/>
            <person name="Yang D."/>
            <person name="Bader C.D."/>
            <person name="Teijaro C.N."/>
            <person name="Fluegel L."/>
            <person name="Davis C.M."/>
            <person name="Simpson J.R."/>
            <person name="Lauterbach L."/>
            <person name="Steele A.D."/>
            <person name="Gui C."/>
            <person name="Meng S."/>
            <person name="Li G."/>
            <person name="Viehrig K."/>
            <person name="Ye F."/>
            <person name="Su P."/>
            <person name="Kiefer A.F."/>
            <person name="Nichols A."/>
            <person name="Cepeda A.J."/>
            <person name="Yan W."/>
            <person name="Fan B."/>
            <person name="Jiang Y."/>
            <person name="Adhikari A."/>
            <person name="Zheng C.-J."/>
            <person name="Schuster L."/>
            <person name="Cowan T.M."/>
            <person name="Smanski M.J."/>
            <person name="Chevrette M.G."/>
            <person name="De Carvalho L.P.S."/>
            <person name="Shen B."/>
        </authorList>
    </citation>
    <scope>NUCLEOTIDE SEQUENCE [LARGE SCALE GENOMIC DNA]</scope>
    <source>
        <strain evidence="15 16">NPDC001281</strain>
    </source>
</reference>
<dbReference type="InterPro" id="IPR023834">
    <property type="entry name" value="T7SS_pept_S8A_mycosin"/>
</dbReference>
<accession>A0ABW6V128</accession>
<evidence type="ECO:0000256" key="10">
    <source>
        <dbReference type="PROSITE-ProRule" id="PRU01240"/>
    </source>
</evidence>
<keyword evidence="8 12" id="KW-1133">Transmembrane helix</keyword>
<keyword evidence="5 12" id="KW-0812">Transmembrane</keyword>
<comment type="similarity">
    <text evidence="2 10">Belongs to the peptidase S8 family.</text>
</comment>
<dbReference type="Proteomes" id="UP001602119">
    <property type="component" value="Unassembled WGS sequence"/>
</dbReference>
<dbReference type="PROSITE" id="PS00137">
    <property type="entry name" value="SUBTILASE_HIS"/>
    <property type="match status" value="1"/>
</dbReference>
<evidence type="ECO:0000256" key="12">
    <source>
        <dbReference type="SAM" id="Phobius"/>
    </source>
</evidence>
<feature type="active site" description="Charge relay system" evidence="10">
    <location>
        <position position="99"/>
    </location>
</feature>
<evidence type="ECO:0000256" key="6">
    <source>
        <dbReference type="ARBA" id="ARBA00022801"/>
    </source>
</evidence>
<feature type="chain" id="PRO_5045340869" evidence="13">
    <location>
        <begin position="21"/>
        <end position="409"/>
    </location>
</feature>
<sequence>MRGLAGVALALATALPIALAAPPPAYAHAGKAAYSGKATAHTGKAASSGKAARAGTSDTCAPSKPGSVSLSEPWAQRRLDFTSVWPLTRGRGVTVAIVDSGVDARHPQLKVAKAVDLTGTGTRDCMGHGTSVAGIIAGIERKGSPFVGVAPDARLISIKQTNAERGDPALLAKAIAKAADLGAQVINVSVKAIDRMDLRKAVGYALSKDAVIVAAAGNVTKEDGTPSPAYPAAYPGVLAVGSSTPDDELAEFSNTSTPVAVLAPGQDLTSTWPGGTYQKDLKGTSQATAYVSGVVALVRARYPQLDNVRVRRRVVLTADGTKGTGTGAGIVNPRLAVTMILPSEVVAVAPQQPPPLAEEAVSKAPPPDERTIGVAAAVAGGALGAAALVVVAAVLTPLGRRRRWQPGRG</sequence>
<dbReference type="PRINTS" id="PR00723">
    <property type="entry name" value="SUBTILISIN"/>
</dbReference>
<dbReference type="InterPro" id="IPR050131">
    <property type="entry name" value="Peptidase_S8_subtilisin-like"/>
</dbReference>
<evidence type="ECO:0000256" key="11">
    <source>
        <dbReference type="SAM" id="MobiDB-lite"/>
    </source>
</evidence>
<keyword evidence="9 12" id="KW-0472">Membrane</keyword>
<dbReference type="PANTHER" id="PTHR43806:SF11">
    <property type="entry name" value="CEREVISIN-RELATED"/>
    <property type="match status" value="1"/>
</dbReference>
<feature type="transmembrane region" description="Helical" evidence="12">
    <location>
        <begin position="372"/>
        <end position="395"/>
    </location>
</feature>
<evidence type="ECO:0000259" key="14">
    <source>
        <dbReference type="Pfam" id="PF00082"/>
    </source>
</evidence>
<dbReference type="GO" id="GO:0006508">
    <property type="term" value="P:proteolysis"/>
    <property type="evidence" value="ECO:0007669"/>
    <property type="project" value="UniProtKB-KW"/>
</dbReference>
<keyword evidence="7 10" id="KW-0720">Serine protease</keyword>
<feature type="signal peptide" evidence="13">
    <location>
        <begin position="1"/>
        <end position="20"/>
    </location>
</feature>
<proteinExistence type="inferred from homology"/>
<dbReference type="InterPro" id="IPR000209">
    <property type="entry name" value="Peptidase_S8/S53_dom"/>
</dbReference>
<dbReference type="PROSITE" id="PS00136">
    <property type="entry name" value="SUBTILASE_ASP"/>
    <property type="match status" value="1"/>
</dbReference>
<dbReference type="SUPFAM" id="SSF52743">
    <property type="entry name" value="Subtilisin-like"/>
    <property type="match status" value="1"/>
</dbReference>
<evidence type="ECO:0000256" key="13">
    <source>
        <dbReference type="SAM" id="SignalP"/>
    </source>
</evidence>
<evidence type="ECO:0000313" key="15">
    <source>
        <dbReference type="EMBL" id="MFF4773014.1"/>
    </source>
</evidence>
<dbReference type="PROSITE" id="PS51892">
    <property type="entry name" value="SUBTILASE"/>
    <property type="match status" value="1"/>
</dbReference>
<dbReference type="InterPro" id="IPR036852">
    <property type="entry name" value="Peptidase_S8/S53_dom_sf"/>
</dbReference>
<keyword evidence="13" id="KW-0732">Signal</keyword>
<feature type="active site" description="Charge relay system" evidence="10">
    <location>
        <position position="285"/>
    </location>
</feature>
<dbReference type="RefSeq" id="WP_387341470.1">
    <property type="nucleotide sequence ID" value="NZ_JBIAXI010000005.1"/>
</dbReference>
<keyword evidence="6 10" id="KW-0378">Hydrolase</keyword>
<feature type="active site" description="Charge relay system" evidence="10">
    <location>
        <position position="128"/>
    </location>
</feature>
<evidence type="ECO:0000256" key="1">
    <source>
        <dbReference type="ARBA" id="ARBA00004162"/>
    </source>
</evidence>
<dbReference type="GO" id="GO:0008233">
    <property type="term" value="F:peptidase activity"/>
    <property type="evidence" value="ECO:0007669"/>
    <property type="project" value="UniProtKB-KW"/>
</dbReference>
<evidence type="ECO:0000256" key="8">
    <source>
        <dbReference type="ARBA" id="ARBA00022989"/>
    </source>
</evidence>
<comment type="caution">
    <text evidence="15">The sequence shown here is derived from an EMBL/GenBank/DDBJ whole genome shotgun (WGS) entry which is preliminary data.</text>
</comment>
<dbReference type="InterPro" id="IPR023827">
    <property type="entry name" value="Peptidase_S8_Asp-AS"/>
</dbReference>
<dbReference type="Gene3D" id="3.40.50.200">
    <property type="entry name" value="Peptidase S8/S53 domain"/>
    <property type="match status" value="1"/>
</dbReference>
<keyword evidence="4 10" id="KW-0645">Protease</keyword>
<keyword evidence="3" id="KW-1003">Cell membrane</keyword>
<protein>
    <submittedName>
        <fullName evidence="15">Type VII secretion-associated serine protease mycosin</fullName>
    </submittedName>
</protein>
<evidence type="ECO:0000313" key="16">
    <source>
        <dbReference type="Proteomes" id="UP001602119"/>
    </source>
</evidence>
<dbReference type="NCBIfam" id="TIGR03921">
    <property type="entry name" value="T7SS_mycosin"/>
    <property type="match status" value="1"/>
</dbReference>
<dbReference type="EMBL" id="JBIAXI010000005">
    <property type="protein sequence ID" value="MFF4773014.1"/>
    <property type="molecule type" value="Genomic_DNA"/>
</dbReference>
<gene>
    <name evidence="15" type="primary">mycP</name>
    <name evidence="15" type="ORF">ACFY05_09175</name>
</gene>
<name>A0ABW6V128_MICFU</name>
<evidence type="ECO:0000256" key="9">
    <source>
        <dbReference type="ARBA" id="ARBA00023136"/>
    </source>
</evidence>
<evidence type="ECO:0000256" key="5">
    <source>
        <dbReference type="ARBA" id="ARBA00022692"/>
    </source>
</evidence>
<dbReference type="InterPro" id="IPR015500">
    <property type="entry name" value="Peptidase_S8_subtilisin-rel"/>
</dbReference>
<organism evidence="15 16">
    <name type="scientific">Microtetraspora fusca</name>
    <dbReference type="NCBI Taxonomy" id="1997"/>
    <lineage>
        <taxon>Bacteria</taxon>
        <taxon>Bacillati</taxon>
        <taxon>Actinomycetota</taxon>
        <taxon>Actinomycetes</taxon>
        <taxon>Streptosporangiales</taxon>
        <taxon>Streptosporangiaceae</taxon>
        <taxon>Microtetraspora</taxon>
    </lineage>
</organism>
<dbReference type="Pfam" id="PF00082">
    <property type="entry name" value="Peptidase_S8"/>
    <property type="match status" value="1"/>
</dbReference>
<feature type="region of interest" description="Disordered" evidence="11">
    <location>
        <begin position="45"/>
        <end position="71"/>
    </location>
</feature>
<feature type="compositionally biased region" description="Low complexity" evidence="11">
    <location>
        <begin position="45"/>
        <end position="57"/>
    </location>
</feature>
<comment type="subcellular location">
    <subcellularLocation>
        <location evidence="1">Cell membrane</location>
        <topology evidence="1">Single-pass membrane protein</topology>
    </subcellularLocation>
</comment>
<dbReference type="InterPro" id="IPR022398">
    <property type="entry name" value="Peptidase_S8_His-AS"/>
</dbReference>